<dbReference type="AlphaFoldDB" id="A0A9P4QC94"/>
<comment type="caution">
    <text evidence="2">The sequence shown here is derived from an EMBL/GenBank/DDBJ whole genome shotgun (WGS) entry which is preliminary data.</text>
</comment>
<evidence type="ECO:0000256" key="1">
    <source>
        <dbReference type="SAM" id="MobiDB-lite"/>
    </source>
</evidence>
<organism evidence="2 3">
    <name type="scientific">Polychaeton citri CBS 116435</name>
    <dbReference type="NCBI Taxonomy" id="1314669"/>
    <lineage>
        <taxon>Eukaryota</taxon>
        <taxon>Fungi</taxon>
        <taxon>Dikarya</taxon>
        <taxon>Ascomycota</taxon>
        <taxon>Pezizomycotina</taxon>
        <taxon>Dothideomycetes</taxon>
        <taxon>Dothideomycetidae</taxon>
        <taxon>Capnodiales</taxon>
        <taxon>Capnodiaceae</taxon>
        <taxon>Polychaeton</taxon>
    </lineage>
</organism>
<feature type="compositionally biased region" description="Polar residues" evidence="1">
    <location>
        <begin position="548"/>
        <end position="560"/>
    </location>
</feature>
<dbReference type="Proteomes" id="UP000799441">
    <property type="component" value="Unassembled WGS sequence"/>
</dbReference>
<evidence type="ECO:0000313" key="3">
    <source>
        <dbReference type="Proteomes" id="UP000799441"/>
    </source>
</evidence>
<gene>
    <name evidence="2" type="ORF">K431DRAFT_284180</name>
</gene>
<dbReference type="PANTHER" id="PTHR42345">
    <property type="entry name" value="TPR_REGION DOMAIN-CONTAINING PROTEIN"/>
    <property type="match status" value="1"/>
</dbReference>
<evidence type="ECO:0000313" key="2">
    <source>
        <dbReference type="EMBL" id="KAF2722231.1"/>
    </source>
</evidence>
<feature type="region of interest" description="Disordered" evidence="1">
    <location>
        <begin position="544"/>
        <end position="579"/>
    </location>
</feature>
<accession>A0A9P4QC94</accession>
<keyword evidence="3" id="KW-1185">Reference proteome</keyword>
<proteinExistence type="predicted"/>
<name>A0A9P4QC94_9PEZI</name>
<reference evidence="2" key="1">
    <citation type="journal article" date="2020" name="Stud. Mycol.">
        <title>101 Dothideomycetes genomes: a test case for predicting lifestyles and emergence of pathogens.</title>
        <authorList>
            <person name="Haridas S."/>
            <person name="Albert R."/>
            <person name="Binder M."/>
            <person name="Bloem J."/>
            <person name="Labutti K."/>
            <person name="Salamov A."/>
            <person name="Andreopoulos B."/>
            <person name="Baker S."/>
            <person name="Barry K."/>
            <person name="Bills G."/>
            <person name="Bluhm B."/>
            <person name="Cannon C."/>
            <person name="Castanera R."/>
            <person name="Culley D."/>
            <person name="Daum C."/>
            <person name="Ezra D."/>
            <person name="Gonzalez J."/>
            <person name="Henrissat B."/>
            <person name="Kuo A."/>
            <person name="Liang C."/>
            <person name="Lipzen A."/>
            <person name="Lutzoni F."/>
            <person name="Magnuson J."/>
            <person name="Mondo S."/>
            <person name="Nolan M."/>
            <person name="Ohm R."/>
            <person name="Pangilinan J."/>
            <person name="Park H.-J."/>
            <person name="Ramirez L."/>
            <person name="Alfaro M."/>
            <person name="Sun H."/>
            <person name="Tritt A."/>
            <person name="Yoshinaga Y."/>
            <person name="Zwiers L.-H."/>
            <person name="Turgeon B."/>
            <person name="Goodwin S."/>
            <person name="Spatafora J."/>
            <person name="Crous P."/>
            <person name="Grigoriev I."/>
        </authorList>
    </citation>
    <scope>NUCLEOTIDE SEQUENCE</scope>
    <source>
        <strain evidence="2">CBS 116435</strain>
    </source>
</reference>
<feature type="compositionally biased region" description="Polar residues" evidence="1">
    <location>
        <begin position="569"/>
        <end position="579"/>
    </location>
</feature>
<protein>
    <submittedName>
        <fullName evidence="2">Uncharacterized protein</fullName>
    </submittedName>
</protein>
<feature type="compositionally biased region" description="Basic and acidic residues" evidence="1">
    <location>
        <begin position="49"/>
        <end position="59"/>
    </location>
</feature>
<feature type="compositionally biased region" description="Low complexity" evidence="1">
    <location>
        <begin position="817"/>
        <end position="843"/>
    </location>
</feature>
<sequence length="981" mass="107650">MPGLRLQRSRTDIIPQDVRKQPSWPSTPGGAVDDSFATDGANKKKKRLRDFFKRKDSNEPKSAPDGARNNRFTALYSKKQMAGTMDAAARQQQQQKGNFDLSESSIEAIMGKPKGDLTLCGTSSDTYVLKQRIRANSSAKHSPTNSIPQPLDRKVLSHSQVESLFAGAPYFAVEQQAEHWTPAVSFKGVESSVAAQYARDSGAPEHESFSSYLPYRPSATTAKHDRLARIAYESTGSLALETNLVLSMSGTDAGSIGWEAFLQTQTNPKTPLPPQPKLWQENSIMSSEYGLREMPLRDMFARFAKVHEWHSLDDEELVGRADVTAMQDMGKDLFDNLLSEGYAADTSLQGQLVAIVDLLSKSDIWYDFSQQYWRSNFAEVLWKANGDSKDTNKRRFVIQLLLATELLIRLEIMEAYSVVGGIEVLIDRYTRESIMRRLSSKVRWDLYLAQQVLETFNLSDQGASNNIGQESALDNDTTSDSLILETLLSSPKHAGAQLKGLEIFATAMTWPIKPTNSQTYAAPSIGANLERSVTLDTTFKSHKRGLSDVSTKSAGSTGNRSMHMPNKSLMPSTDSDARNPSITTANTMFETLKPTQSHPATEMKNLAQFALEKASKSGFDRGSPSSKSWLSGLMMPGFAVGDALMNTLLENSLWTPGSTQGGFVYQSRAFLPLDFIAGRVLAAMKGATGSMGWVSLPNFHGADNNDIQSLTKKLPAPTPRLRAEQAKSMSTNSDPLHSNKLAQALDFVDALDSPPIMGNEVRLDRVATVTNPENDDQLVMQLSFSSPLNPKLGRLEVPLLREVQFVSSYPCHPGDGSSSPQVLDSGDSSSSRSPSHCSCTSSSCDDDDHLKIQRKDSARPTRSPVSWEEVQAAERAMVPPPSHPLHVEYRYTTIPIASLLSMRDGPEYGAKHARKFSNAHSSSDEEIAILDCRGSEDLQVLARAWCSKVGEHAIIGKVGRTCLSCCIRQARGLGICAVIRI</sequence>
<feature type="region of interest" description="Disordered" evidence="1">
    <location>
        <begin position="811"/>
        <end position="848"/>
    </location>
</feature>
<feature type="region of interest" description="Disordered" evidence="1">
    <location>
        <begin position="1"/>
        <end position="71"/>
    </location>
</feature>
<dbReference type="EMBL" id="MU003784">
    <property type="protein sequence ID" value="KAF2722231.1"/>
    <property type="molecule type" value="Genomic_DNA"/>
</dbReference>
<dbReference type="PANTHER" id="PTHR42345:SF2">
    <property type="entry name" value="HELICASE-LIKE PROTEIN"/>
    <property type="match status" value="1"/>
</dbReference>
<dbReference type="OrthoDB" id="5420387at2759"/>